<dbReference type="Pfam" id="PF07731">
    <property type="entry name" value="Cu-oxidase_2"/>
    <property type="match status" value="1"/>
</dbReference>
<feature type="region of interest" description="Disordered" evidence="12">
    <location>
        <begin position="197"/>
        <end position="216"/>
    </location>
</feature>
<keyword evidence="13" id="KW-1133">Transmembrane helix</keyword>
<feature type="transmembrane region" description="Helical" evidence="13">
    <location>
        <begin position="41"/>
        <end position="68"/>
    </location>
</feature>
<comment type="catalytic activity">
    <reaction evidence="11">
        <text>nitric oxide + Fe(III)-[cytochrome c] + H2O = Fe(II)-[cytochrome c] + nitrite + 2 H(+)</text>
        <dbReference type="Rhea" id="RHEA:15233"/>
        <dbReference type="Rhea" id="RHEA-COMP:10350"/>
        <dbReference type="Rhea" id="RHEA-COMP:14399"/>
        <dbReference type="ChEBI" id="CHEBI:15377"/>
        <dbReference type="ChEBI" id="CHEBI:15378"/>
        <dbReference type="ChEBI" id="CHEBI:16301"/>
        <dbReference type="ChEBI" id="CHEBI:16480"/>
        <dbReference type="ChEBI" id="CHEBI:29033"/>
        <dbReference type="ChEBI" id="CHEBI:29034"/>
        <dbReference type="EC" id="1.7.2.1"/>
    </reaction>
</comment>
<evidence type="ECO:0000256" key="4">
    <source>
        <dbReference type="ARBA" id="ARBA00011233"/>
    </source>
</evidence>
<dbReference type="CDD" id="cd04202">
    <property type="entry name" value="CuRO_D2_2dMcoN_like"/>
    <property type="match status" value="1"/>
</dbReference>
<name>A0ABV9W3U9_9ACTN</name>
<dbReference type="InterPro" id="IPR011706">
    <property type="entry name" value="Cu-oxidase_C"/>
</dbReference>
<dbReference type="Gene3D" id="2.60.40.420">
    <property type="entry name" value="Cupredoxins - blue copper proteins"/>
    <property type="match status" value="3"/>
</dbReference>
<dbReference type="EMBL" id="JBHSIU010000050">
    <property type="protein sequence ID" value="MFC5003311.1"/>
    <property type="molecule type" value="Genomic_DNA"/>
</dbReference>
<evidence type="ECO:0000256" key="10">
    <source>
        <dbReference type="ARBA" id="ARBA00023008"/>
    </source>
</evidence>
<evidence type="ECO:0000313" key="16">
    <source>
        <dbReference type="EMBL" id="MFC5003311.1"/>
    </source>
</evidence>
<feature type="domain" description="Plastocyanin-like" evidence="14">
    <location>
        <begin position="541"/>
        <end position="638"/>
    </location>
</feature>
<reference evidence="17" key="1">
    <citation type="journal article" date="2019" name="Int. J. Syst. Evol. Microbiol.">
        <title>The Global Catalogue of Microorganisms (GCM) 10K type strain sequencing project: providing services to taxonomists for standard genome sequencing and annotation.</title>
        <authorList>
            <consortium name="The Broad Institute Genomics Platform"/>
            <consortium name="The Broad Institute Genome Sequencing Center for Infectious Disease"/>
            <person name="Wu L."/>
            <person name="Ma J."/>
        </authorList>
    </citation>
    <scope>NUCLEOTIDE SEQUENCE [LARGE SCALE GENOMIC DNA]</scope>
    <source>
        <strain evidence="17">CGMCC 4.7152</strain>
    </source>
</reference>
<evidence type="ECO:0000259" key="15">
    <source>
        <dbReference type="Pfam" id="PF07732"/>
    </source>
</evidence>
<comment type="cofactor">
    <cofactor evidence="2">
        <name>Cu(2+)</name>
        <dbReference type="ChEBI" id="CHEBI:29036"/>
    </cofactor>
</comment>
<evidence type="ECO:0000256" key="8">
    <source>
        <dbReference type="ARBA" id="ARBA00022737"/>
    </source>
</evidence>
<feature type="compositionally biased region" description="Low complexity" evidence="12">
    <location>
        <begin position="200"/>
        <end position="216"/>
    </location>
</feature>
<keyword evidence="13" id="KW-0472">Membrane</keyword>
<dbReference type="InterPro" id="IPR011707">
    <property type="entry name" value="Cu-oxidase-like_N"/>
</dbReference>
<dbReference type="InterPro" id="IPR045087">
    <property type="entry name" value="Cu-oxidase_fam"/>
</dbReference>
<evidence type="ECO:0000256" key="7">
    <source>
        <dbReference type="ARBA" id="ARBA00022723"/>
    </source>
</evidence>
<evidence type="ECO:0000256" key="1">
    <source>
        <dbReference type="ARBA" id="ARBA00001960"/>
    </source>
</evidence>
<dbReference type="RefSeq" id="WP_380122224.1">
    <property type="nucleotide sequence ID" value="NZ_JBHSIU010000050.1"/>
</dbReference>
<evidence type="ECO:0000256" key="13">
    <source>
        <dbReference type="SAM" id="Phobius"/>
    </source>
</evidence>
<evidence type="ECO:0000256" key="11">
    <source>
        <dbReference type="ARBA" id="ARBA00049340"/>
    </source>
</evidence>
<sequence>MGLYSIVHYADMILALLLPVFGLTAAAAVGPRSVVPRGSSAARTAVVAFGTTAILRLLCTLALGWFGWVFLASRLPAAGGCAVVCVVLLAGWVRPVPRASAPTGAHEVPGWRSPVAAVWATTAVAFITSYAQLVSPDLAGIVTVTAVVTLIAEVLWWWRLRAPGRRGTVVRVVAVAAAIGIGISVAAQASTLPPELAVTGHSGHQPGSAGSPGSPGSLGAVDVAALTGTRPDPSAVVHHFTLTAQPATIPLSSGQQVSAWTFNGTIPGPELRVTQGDLVEVTLHNELPDAGVTVHWHGVDVPNAMDGVAGVTQDAVPPGGTFVYRFVAAQAGTYWYHSHQQSSEQVRRGLYGAFIVTPRDQPQPDAGTVQPVDDAILRHRWGSEEGVTTLGLDAGLQARQVDPGRPVRLRLINAETDPATFTLTGTTVRVAAIDGTDIHQPADLPGTRILLGGGSRADLIFTMPTTPVVLRAGTVGIVYSPDGRADTHTVAVPAQFDPATYGTLTATTVPTGGAPDRHYTLRIDERLRFYDGRFVVGYTLNDALYPDTPVLQVTAGDLVDLTIINRSGLDHPMHLHGHHALVLQRDGRPTTGSPWWVDTLNVAPGQTYRIRFRADNPGIWMEHCHNLEHAADGMTLHLAYTGVTTTFHTGGITANQPE</sequence>
<dbReference type="EC" id="1.7.2.1" evidence="5"/>
<evidence type="ECO:0000256" key="6">
    <source>
        <dbReference type="ARBA" id="ARBA00017290"/>
    </source>
</evidence>
<dbReference type="SUPFAM" id="SSF49503">
    <property type="entry name" value="Cupredoxins"/>
    <property type="match status" value="3"/>
</dbReference>
<organism evidence="16 17">
    <name type="scientific">Dactylosporangium cerinum</name>
    <dbReference type="NCBI Taxonomy" id="1434730"/>
    <lineage>
        <taxon>Bacteria</taxon>
        <taxon>Bacillati</taxon>
        <taxon>Actinomycetota</taxon>
        <taxon>Actinomycetes</taxon>
        <taxon>Micromonosporales</taxon>
        <taxon>Micromonosporaceae</taxon>
        <taxon>Dactylosporangium</taxon>
    </lineage>
</organism>
<evidence type="ECO:0000256" key="2">
    <source>
        <dbReference type="ARBA" id="ARBA00001973"/>
    </source>
</evidence>
<keyword evidence="17" id="KW-1185">Reference proteome</keyword>
<comment type="similarity">
    <text evidence="3">Belongs to the multicopper oxidase family.</text>
</comment>
<dbReference type="InterPro" id="IPR002355">
    <property type="entry name" value="Cu_oxidase_Cu_BS"/>
</dbReference>
<dbReference type="InterPro" id="IPR001287">
    <property type="entry name" value="NO2-reductase_Cu"/>
</dbReference>
<dbReference type="PROSITE" id="PS00080">
    <property type="entry name" value="MULTICOPPER_OXIDASE2"/>
    <property type="match status" value="1"/>
</dbReference>
<evidence type="ECO:0000313" key="17">
    <source>
        <dbReference type="Proteomes" id="UP001595912"/>
    </source>
</evidence>
<evidence type="ECO:0000259" key="14">
    <source>
        <dbReference type="Pfam" id="PF07731"/>
    </source>
</evidence>
<dbReference type="PANTHER" id="PTHR11709:SF394">
    <property type="entry name" value="FI03373P-RELATED"/>
    <property type="match status" value="1"/>
</dbReference>
<comment type="caution">
    <text evidence="16">The sequence shown here is derived from an EMBL/GenBank/DDBJ whole genome shotgun (WGS) entry which is preliminary data.</text>
</comment>
<dbReference type="InterPro" id="IPR008972">
    <property type="entry name" value="Cupredoxin"/>
</dbReference>
<feature type="domain" description="Plastocyanin-like" evidence="15">
    <location>
        <begin position="246"/>
        <end position="360"/>
    </location>
</feature>
<evidence type="ECO:0000256" key="12">
    <source>
        <dbReference type="SAM" id="MobiDB-lite"/>
    </source>
</evidence>
<feature type="transmembrane region" description="Helical" evidence="13">
    <location>
        <begin position="6"/>
        <end position="29"/>
    </location>
</feature>
<evidence type="ECO:0000256" key="3">
    <source>
        <dbReference type="ARBA" id="ARBA00010609"/>
    </source>
</evidence>
<dbReference type="PANTHER" id="PTHR11709">
    <property type="entry name" value="MULTI-COPPER OXIDASE"/>
    <property type="match status" value="1"/>
</dbReference>
<gene>
    <name evidence="16" type="ORF">ACFPIJ_36455</name>
</gene>
<accession>A0ABV9W3U9</accession>
<feature type="transmembrane region" description="Helical" evidence="13">
    <location>
        <begin position="169"/>
        <end position="187"/>
    </location>
</feature>
<proteinExistence type="inferred from homology"/>
<keyword evidence="7" id="KW-0479">Metal-binding</keyword>
<feature type="transmembrane region" description="Helical" evidence="13">
    <location>
        <begin position="138"/>
        <end position="157"/>
    </location>
</feature>
<keyword evidence="8" id="KW-0677">Repeat</keyword>
<comment type="subunit">
    <text evidence="4">Homotrimer.</text>
</comment>
<dbReference type="Proteomes" id="UP001595912">
    <property type="component" value="Unassembled WGS sequence"/>
</dbReference>
<evidence type="ECO:0000256" key="9">
    <source>
        <dbReference type="ARBA" id="ARBA00023002"/>
    </source>
</evidence>
<evidence type="ECO:0000256" key="5">
    <source>
        <dbReference type="ARBA" id="ARBA00011882"/>
    </source>
</evidence>
<keyword evidence="13" id="KW-0812">Transmembrane</keyword>
<dbReference type="Pfam" id="PF07732">
    <property type="entry name" value="Cu-oxidase_3"/>
    <property type="match status" value="1"/>
</dbReference>
<keyword evidence="10" id="KW-0186">Copper</keyword>
<dbReference type="PRINTS" id="PR00695">
    <property type="entry name" value="CUNO2RDTASE"/>
</dbReference>
<feature type="transmembrane region" description="Helical" evidence="13">
    <location>
        <begin position="74"/>
        <end position="93"/>
    </location>
</feature>
<protein>
    <recommendedName>
        <fullName evidence="6">Copper-containing nitrite reductase</fullName>
        <ecNumber evidence="5">1.7.2.1</ecNumber>
    </recommendedName>
</protein>
<comment type="cofactor">
    <cofactor evidence="1">
        <name>Cu(+)</name>
        <dbReference type="ChEBI" id="CHEBI:49552"/>
    </cofactor>
</comment>
<keyword evidence="9" id="KW-0560">Oxidoreductase</keyword>